<dbReference type="AlphaFoldDB" id="A0A1E7RCG0"/>
<evidence type="ECO:0000313" key="2">
    <source>
        <dbReference type="Proteomes" id="UP000185895"/>
    </source>
</evidence>
<comment type="caution">
    <text evidence="1">The sequence shown here is derived from an EMBL/GenBank/DDBJ whole genome shotgun (WGS) entry which is preliminary data.</text>
</comment>
<evidence type="ECO:0000313" key="1">
    <source>
        <dbReference type="EMBL" id="OEY97038.1"/>
    </source>
</evidence>
<keyword evidence="2" id="KW-1185">Reference proteome</keyword>
<name>A0A1E7RCG0_9GAMM</name>
<proteinExistence type="predicted"/>
<dbReference type="STRING" id="1262585.BJI46_10915"/>
<dbReference type="EMBL" id="MKKK01000014">
    <property type="protein sequence ID" value="OEY97038.1"/>
    <property type="molecule type" value="Genomic_DNA"/>
</dbReference>
<accession>A0A1E7RCG0</accession>
<dbReference type="OrthoDB" id="6712600at2"/>
<sequence>MTSNQLVILKQQLILSKEGFADIVYEEGTLLKVKMISNDHIVVADDTERTFLLKNQDKEQIWAFL</sequence>
<organism evidence="1 2">
    <name type="scientific">Acinetobacter qingfengensis</name>
    <dbReference type="NCBI Taxonomy" id="1262585"/>
    <lineage>
        <taxon>Bacteria</taxon>
        <taxon>Pseudomonadati</taxon>
        <taxon>Pseudomonadota</taxon>
        <taxon>Gammaproteobacteria</taxon>
        <taxon>Moraxellales</taxon>
        <taxon>Moraxellaceae</taxon>
        <taxon>Acinetobacter</taxon>
    </lineage>
</organism>
<reference evidence="1 2" key="1">
    <citation type="submission" date="2016-09" db="EMBL/GenBank/DDBJ databases">
        <authorList>
            <person name="Capua I."/>
            <person name="De Benedictis P."/>
            <person name="Joannis T."/>
            <person name="Lombin L.H."/>
            <person name="Cattoli G."/>
        </authorList>
    </citation>
    <scope>NUCLEOTIDE SEQUENCE [LARGE SCALE GENOMIC DNA]</scope>
    <source>
        <strain evidence="1 2">ANC 4671</strain>
    </source>
</reference>
<protein>
    <submittedName>
        <fullName evidence="1">Uncharacterized protein</fullName>
    </submittedName>
</protein>
<dbReference type="Proteomes" id="UP000185895">
    <property type="component" value="Unassembled WGS sequence"/>
</dbReference>
<gene>
    <name evidence="1" type="ORF">BJI46_10915</name>
</gene>
<dbReference type="RefSeq" id="WP_070069488.1">
    <property type="nucleotide sequence ID" value="NZ_MKKK01000014.1"/>
</dbReference>